<organism evidence="3 4">
    <name type="scientific">Pontiella desulfatans</name>
    <dbReference type="NCBI Taxonomy" id="2750659"/>
    <lineage>
        <taxon>Bacteria</taxon>
        <taxon>Pseudomonadati</taxon>
        <taxon>Kiritimatiellota</taxon>
        <taxon>Kiritimatiellia</taxon>
        <taxon>Kiritimatiellales</taxon>
        <taxon>Pontiellaceae</taxon>
        <taxon>Pontiella</taxon>
    </lineage>
</organism>
<evidence type="ECO:0000256" key="2">
    <source>
        <dbReference type="SAM" id="Phobius"/>
    </source>
</evidence>
<evidence type="ECO:0000256" key="1">
    <source>
        <dbReference type="SAM" id="MobiDB-lite"/>
    </source>
</evidence>
<feature type="compositionally biased region" description="Polar residues" evidence="1">
    <location>
        <begin position="53"/>
        <end position="65"/>
    </location>
</feature>
<proteinExistence type="predicted"/>
<reference evidence="3 4" key="1">
    <citation type="submission" date="2019-04" db="EMBL/GenBank/DDBJ databases">
        <authorList>
            <person name="Van Vliet M D."/>
        </authorList>
    </citation>
    <scope>NUCLEOTIDE SEQUENCE [LARGE SCALE GENOMIC DNA]</scope>
    <source>
        <strain evidence="3 4">F1</strain>
    </source>
</reference>
<keyword evidence="4" id="KW-1185">Reference proteome</keyword>
<name>A0A6C2UAH1_PONDE</name>
<dbReference type="Proteomes" id="UP000366872">
    <property type="component" value="Unassembled WGS sequence"/>
</dbReference>
<keyword evidence="2" id="KW-0812">Transmembrane</keyword>
<dbReference type="RefSeq" id="WP_136082598.1">
    <property type="nucleotide sequence ID" value="NZ_CAAHFG010000004.1"/>
</dbReference>
<accession>A0A6C2UAH1</accession>
<evidence type="ECO:0000313" key="3">
    <source>
        <dbReference type="EMBL" id="VGO17098.1"/>
    </source>
</evidence>
<protein>
    <recommendedName>
        <fullName evidence="5">Flp/Fap pilin component</fullName>
    </recommendedName>
</protein>
<keyword evidence="2" id="KW-1133">Transmembrane helix</keyword>
<sequence length="75" mass="8055">MKMVPKRKEGQAMTEYLIIVVLVAMAALVIFGLFGDTIQKKLGGAVDELEGDSTGSESVRSSKSYLQDLGSSEDD</sequence>
<evidence type="ECO:0000313" key="4">
    <source>
        <dbReference type="Proteomes" id="UP000366872"/>
    </source>
</evidence>
<dbReference type="AlphaFoldDB" id="A0A6C2UAH1"/>
<keyword evidence="2" id="KW-0472">Membrane</keyword>
<gene>
    <name evidence="3" type="ORF">PDESU_05693</name>
</gene>
<feature type="region of interest" description="Disordered" evidence="1">
    <location>
        <begin position="49"/>
        <end position="75"/>
    </location>
</feature>
<dbReference type="EMBL" id="CAAHFG010000004">
    <property type="protein sequence ID" value="VGO17098.1"/>
    <property type="molecule type" value="Genomic_DNA"/>
</dbReference>
<evidence type="ECO:0008006" key="5">
    <source>
        <dbReference type="Google" id="ProtNLM"/>
    </source>
</evidence>
<feature type="transmembrane region" description="Helical" evidence="2">
    <location>
        <begin position="12"/>
        <end position="34"/>
    </location>
</feature>